<sequence>MNDDSYSVKCNVNINQTEHNSKTNDHNQVTKSTYDQLTNLYRVCSKSYICYKSTNQLANFCDHSIMHTTFWSI</sequence>
<evidence type="ECO:0000313" key="2">
    <source>
        <dbReference type="Proteomes" id="UP000238479"/>
    </source>
</evidence>
<dbReference type="AlphaFoldDB" id="A0A2P6QE51"/>
<proteinExistence type="predicted"/>
<evidence type="ECO:0000313" key="1">
    <source>
        <dbReference type="EMBL" id="PRQ32439.1"/>
    </source>
</evidence>
<protein>
    <submittedName>
        <fullName evidence="1">Uncharacterized protein</fullName>
    </submittedName>
</protein>
<dbReference type="Proteomes" id="UP000238479">
    <property type="component" value="Chromosome 5"/>
</dbReference>
<dbReference type="EMBL" id="PDCK01000043">
    <property type="protein sequence ID" value="PRQ32439.1"/>
    <property type="molecule type" value="Genomic_DNA"/>
</dbReference>
<name>A0A2P6QE51_ROSCH</name>
<organism evidence="1 2">
    <name type="scientific">Rosa chinensis</name>
    <name type="common">China rose</name>
    <dbReference type="NCBI Taxonomy" id="74649"/>
    <lineage>
        <taxon>Eukaryota</taxon>
        <taxon>Viridiplantae</taxon>
        <taxon>Streptophyta</taxon>
        <taxon>Embryophyta</taxon>
        <taxon>Tracheophyta</taxon>
        <taxon>Spermatophyta</taxon>
        <taxon>Magnoliopsida</taxon>
        <taxon>eudicotyledons</taxon>
        <taxon>Gunneridae</taxon>
        <taxon>Pentapetalae</taxon>
        <taxon>rosids</taxon>
        <taxon>fabids</taxon>
        <taxon>Rosales</taxon>
        <taxon>Rosaceae</taxon>
        <taxon>Rosoideae</taxon>
        <taxon>Rosoideae incertae sedis</taxon>
        <taxon>Rosa</taxon>
    </lineage>
</organism>
<gene>
    <name evidence="1" type="ORF">RchiOBHm_Chr5g0046401</name>
</gene>
<comment type="caution">
    <text evidence="1">The sequence shown here is derived from an EMBL/GenBank/DDBJ whole genome shotgun (WGS) entry which is preliminary data.</text>
</comment>
<accession>A0A2P6QE51</accession>
<dbReference type="Gramene" id="PRQ32439">
    <property type="protein sequence ID" value="PRQ32439"/>
    <property type="gene ID" value="RchiOBHm_Chr5g0046401"/>
</dbReference>
<keyword evidence="2" id="KW-1185">Reference proteome</keyword>
<reference evidence="1 2" key="1">
    <citation type="journal article" date="2018" name="Nat. Genet.">
        <title>The Rosa genome provides new insights in the design of modern roses.</title>
        <authorList>
            <person name="Bendahmane M."/>
        </authorList>
    </citation>
    <scope>NUCLEOTIDE SEQUENCE [LARGE SCALE GENOMIC DNA]</scope>
    <source>
        <strain evidence="2">cv. Old Blush</strain>
    </source>
</reference>